<evidence type="ECO:0000256" key="10">
    <source>
        <dbReference type="PIRSR" id="PIRSR634016-4"/>
    </source>
</evidence>
<dbReference type="GO" id="GO:0016020">
    <property type="term" value="C:membrane"/>
    <property type="evidence" value="ECO:0007669"/>
    <property type="project" value="TreeGrafter"/>
</dbReference>
<dbReference type="InterPro" id="IPR050344">
    <property type="entry name" value="Peptidase_M1_aminopeptidases"/>
</dbReference>
<dbReference type="OrthoDB" id="10031169at2759"/>
<dbReference type="InterPro" id="IPR027268">
    <property type="entry name" value="Peptidase_M4/M1_CTD_sf"/>
</dbReference>
<dbReference type="Pfam" id="PF11838">
    <property type="entry name" value="ERAP1_C"/>
    <property type="match status" value="1"/>
</dbReference>
<reference evidence="16" key="1">
    <citation type="journal article" date="2023" name="Commun. Biol.">
        <title>Genome analysis of Parmales, the sister group of diatoms, reveals the evolutionary specialization of diatoms from phago-mixotrophs to photoautotrophs.</title>
        <authorList>
            <person name="Ban H."/>
            <person name="Sato S."/>
            <person name="Yoshikawa S."/>
            <person name="Yamada K."/>
            <person name="Nakamura Y."/>
            <person name="Ichinomiya M."/>
            <person name="Sato N."/>
            <person name="Blanc-Mathieu R."/>
            <person name="Endo H."/>
            <person name="Kuwata A."/>
            <person name="Ogata H."/>
        </authorList>
    </citation>
    <scope>NUCLEOTIDE SEQUENCE [LARGE SCALE GENOMIC DNA]</scope>
</reference>
<evidence type="ECO:0000256" key="8">
    <source>
        <dbReference type="PIRSR" id="PIRSR634016-1"/>
    </source>
</evidence>
<dbReference type="Gene3D" id="2.60.40.1730">
    <property type="entry name" value="tricorn interacting facor f3 domain"/>
    <property type="match status" value="1"/>
</dbReference>
<dbReference type="SUPFAM" id="SSF55486">
    <property type="entry name" value="Metalloproteases ('zincins'), catalytic domain"/>
    <property type="match status" value="1"/>
</dbReference>
<keyword evidence="5 11" id="KW-0378">Hydrolase</keyword>
<feature type="binding site" evidence="9">
    <location>
        <position position="330"/>
    </location>
    <ligand>
        <name>Zn(2+)</name>
        <dbReference type="ChEBI" id="CHEBI:29105"/>
        <note>catalytic</note>
    </ligand>
</feature>
<evidence type="ECO:0000256" key="5">
    <source>
        <dbReference type="ARBA" id="ARBA00022801"/>
    </source>
</evidence>
<dbReference type="EMBL" id="BRYA01000503">
    <property type="protein sequence ID" value="GMI20018.1"/>
    <property type="molecule type" value="Genomic_DNA"/>
</dbReference>
<dbReference type="InterPro" id="IPR014782">
    <property type="entry name" value="Peptidase_M1_dom"/>
</dbReference>
<evidence type="ECO:0000256" key="1">
    <source>
        <dbReference type="ARBA" id="ARBA00010136"/>
    </source>
</evidence>
<dbReference type="GO" id="GO:0070006">
    <property type="term" value="F:metalloaminopeptidase activity"/>
    <property type="evidence" value="ECO:0007669"/>
    <property type="project" value="TreeGrafter"/>
</dbReference>
<comment type="similarity">
    <text evidence="1 11">Belongs to the peptidase M1 family.</text>
</comment>
<dbReference type="InterPro" id="IPR042097">
    <property type="entry name" value="Aminopeptidase_N-like_N_sf"/>
</dbReference>
<dbReference type="Gene3D" id="2.60.40.1910">
    <property type="match status" value="1"/>
</dbReference>
<dbReference type="SUPFAM" id="SSF63737">
    <property type="entry name" value="Leukotriene A4 hydrolase N-terminal domain"/>
    <property type="match status" value="1"/>
</dbReference>
<evidence type="ECO:0000256" key="9">
    <source>
        <dbReference type="PIRSR" id="PIRSR634016-3"/>
    </source>
</evidence>
<feature type="site" description="Transition state stabilizer" evidence="10">
    <location>
        <position position="412"/>
    </location>
</feature>
<keyword evidence="7 11" id="KW-0482">Metalloprotease</keyword>
<dbReference type="PRINTS" id="PR00756">
    <property type="entry name" value="ALADIPTASE"/>
</dbReference>
<dbReference type="GO" id="GO:0005737">
    <property type="term" value="C:cytoplasm"/>
    <property type="evidence" value="ECO:0007669"/>
    <property type="project" value="TreeGrafter"/>
</dbReference>
<accession>A0A9W7L0T9</accession>
<evidence type="ECO:0000313" key="16">
    <source>
        <dbReference type="Proteomes" id="UP001165065"/>
    </source>
</evidence>
<keyword evidence="6 9" id="KW-0862">Zinc</keyword>
<proteinExistence type="inferred from homology"/>
<keyword evidence="4 9" id="KW-0479">Metal-binding</keyword>
<comment type="cofactor">
    <cofactor evidence="9 11">
        <name>Zn(2+)</name>
        <dbReference type="ChEBI" id="CHEBI:29105"/>
    </cofactor>
    <text evidence="9 11">Binds 1 zinc ion per subunit.</text>
</comment>
<name>A0A9W7L0T9_9STRA</name>
<dbReference type="CDD" id="cd09601">
    <property type="entry name" value="M1_APN-Q_like"/>
    <property type="match status" value="1"/>
</dbReference>
<comment type="caution">
    <text evidence="15">The sequence shown here is derived from an EMBL/GenBank/DDBJ whole genome shotgun (WGS) entry which is preliminary data.</text>
</comment>
<dbReference type="Pfam" id="PF17900">
    <property type="entry name" value="Peptidase_M1_N"/>
    <property type="match status" value="1"/>
</dbReference>
<dbReference type="InterPro" id="IPR045357">
    <property type="entry name" value="Aminopeptidase_N-like_N"/>
</dbReference>
<feature type="active site" description="Proton acceptor" evidence="8">
    <location>
        <position position="327"/>
    </location>
</feature>
<gene>
    <name evidence="15" type="ORF">TrCOL_g6710</name>
</gene>
<dbReference type="AlphaFoldDB" id="A0A9W7L0T9"/>
<organism evidence="15 16">
    <name type="scientific">Triparma columacea</name>
    <dbReference type="NCBI Taxonomy" id="722753"/>
    <lineage>
        <taxon>Eukaryota</taxon>
        <taxon>Sar</taxon>
        <taxon>Stramenopiles</taxon>
        <taxon>Ochrophyta</taxon>
        <taxon>Bolidophyceae</taxon>
        <taxon>Parmales</taxon>
        <taxon>Triparmaceae</taxon>
        <taxon>Triparma</taxon>
    </lineage>
</organism>
<dbReference type="GO" id="GO:0043171">
    <property type="term" value="P:peptide catabolic process"/>
    <property type="evidence" value="ECO:0007669"/>
    <property type="project" value="TreeGrafter"/>
</dbReference>
<dbReference type="GO" id="GO:0008270">
    <property type="term" value="F:zinc ion binding"/>
    <property type="evidence" value="ECO:0007669"/>
    <property type="project" value="UniProtKB-UniRule"/>
</dbReference>
<feature type="binding site" evidence="9">
    <location>
        <position position="326"/>
    </location>
    <ligand>
        <name>Zn(2+)</name>
        <dbReference type="ChEBI" id="CHEBI:29105"/>
        <note>catalytic</note>
    </ligand>
</feature>
<evidence type="ECO:0000259" key="13">
    <source>
        <dbReference type="Pfam" id="PF11838"/>
    </source>
</evidence>
<keyword evidence="2 11" id="KW-0031">Aminopeptidase</keyword>
<dbReference type="PANTHER" id="PTHR11533:SF174">
    <property type="entry name" value="PUROMYCIN-SENSITIVE AMINOPEPTIDASE-RELATED"/>
    <property type="match status" value="1"/>
</dbReference>
<feature type="domain" description="Peptidase M1 membrane alanine aminopeptidase" evidence="12">
    <location>
        <begin position="256"/>
        <end position="471"/>
    </location>
</feature>
<dbReference type="Gene3D" id="1.10.390.10">
    <property type="entry name" value="Neutral Protease Domain 2"/>
    <property type="match status" value="1"/>
</dbReference>
<dbReference type="Pfam" id="PF01433">
    <property type="entry name" value="Peptidase_M1"/>
    <property type="match status" value="1"/>
</dbReference>
<dbReference type="EC" id="3.4.11.-" evidence="11"/>
<dbReference type="InterPro" id="IPR001930">
    <property type="entry name" value="Peptidase_M1"/>
</dbReference>
<keyword evidence="3 11" id="KW-0645">Protease</keyword>
<protein>
    <recommendedName>
        <fullName evidence="11">Aminopeptidase</fullName>
        <ecNumber evidence="11">3.4.11.-</ecNumber>
    </recommendedName>
</protein>
<dbReference type="PANTHER" id="PTHR11533">
    <property type="entry name" value="PROTEASE M1 ZINC METALLOPROTEASE"/>
    <property type="match status" value="1"/>
</dbReference>
<dbReference type="GO" id="GO:0042277">
    <property type="term" value="F:peptide binding"/>
    <property type="evidence" value="ECO:0007669"/>
    <property type="project" value="TreeGrafter"/>
</dbReference>
<evidence type="ECO:0000256" key="7">
    <source>
        <dbReference type="ARBA" id="ARBA00023049"/>
    </source>
</evidence>
<evidence type="ECO:0000259" key="14">
    <source>
        <dbReference type="Pfam" id="PF17900"/>
    </source>
</evidence>
<dbReference type="FunFam" id="1.10.390.10:FF:000001">
    <property type="entry name" value="Aminopeptidase"/>
    <property type="match status" value="1"/>
</dbReference>
<feature type="domain" description="ERAP1-like C-terminal" evidence="13">
    <location>
        <begin position="541"/>
        <end position="849"/>
    </location>
</feature>
<feature type="domain" description="Aminopeptidase N-like N-terminal" evidence="14">
    <location>
        <begin position="36"/>
        <end position="219"/>
    </location>
</feature>
<evidence type="ECO:0000256" key="3">
    <source>
        <dbReference type="ARBA" id="ARBA00022670"/>
    </source>
</evidence>
<evidence type="ECO:0000313" key="15">
    <source>
        <dbReference type="EMBL" id="GMI20018.1"/>
    </source>
</evidence>
<dbReference type="InterPro" id="IPR034016">
    <property type="entry name" value="M1_APN-typ"/>
</dbReference>
<dbReference type="Proteomes" id="UP001165065">
    <property type="component" value="Unassembled WGS sequence"/>
</dbReference>
<evidence type="ECO:0000256" key="2">
    <source>
        <dbReference type="ARBA" id="ARBA00022438"/>
    </source>
</evidence>
<evidence type="ECO:0000256" key="11">
    <source>
        <dbReference type="RuleBase" id="RU364040"/>
    </source>
</evidence>
<evidence type="ECO:0000259" key="12">
    <source>
        <dbReference type="Pfam" id="PF01433"/>
    </source>
</evidence>
<dbReference type="Gene3D" id="1.25.50.20">
    <property type="match status" value="1"/>
</dbReference>
<dbReference type="GO" id="GO:0005615">
    <property type="term" value="C:extracellular space"/>
    <property type="evidence" value="ECO:0007669"/>
    <property type="project" value="TreeGrafter"/>
</dbReference>
<evidence type="ECO:0000256" key="4">
    <source>
        <dbReference type="ARBA" id="ARBA00022723"/>
    </source>
</evidence>
<evidence type="ECO:0000256" key="6">
    <source>
        <dbReference type="ARBA" id="ARBA00022833"/>
    </source>
</evidence>
<dbReference type="GO" id="GO:0006508">
    <property type="term" value="P:proteolysis"/>
    <property type="evidence" value="ECO:0007669"/>
    <property type="project" value="UniProtKB-KW"/>
</dbReference>
<dbReference type="InterPro" id="IPR024571">
    <property type="entry name" value="ERAP1-like_C_dom"/>
</dbReference>
<feature type="binding site" evidence="9">
    <location>
        <position position="349"/>
    </location>
    <ligand>
        <name>Zn(2+)</name>
        <dbReference type="ChEBI" id="CHEBI:29105"/>
        <note>catalytic</note>
    </ligand>
</feature>
<keyword evidence="16" id="KW-1185">Reference proteome</keyword>
<sequence length="869" mass="95800">MSCRLPTSIIPTHYALTYSQINLSAPYSFHGKATISLSINGDSIDGDSGGNYASQKVGNSVTLHCLELNISSATLSDANGVSMDAVSLNFSKTNETCTIVFPSVLPSGSGAVLDIMFEGNLNDQMRGLYRSTYKGLDGEVKTMACTQFEATDARRAFPCWDEPAMKATFQLTCSIPQTPGFEAVAISNTPVSSTSTYLLGSSKWRKYIFETTPKMSTYLAALVIGEFDVVSATSPKTSIQTSVYTVPGKGSQGVFCLDTAGRALDFLEATYGVKYPLTKSDLLAIPDFAAGAMENWGCVTYREAKILTDTGTSLEMRKGIARTVCHELAHQWFGNLTTMEWWNALFLNEGFARYMEFIAVDNLFPEWGIWDEFVGGVFVLALGLDAMDNSHPIEVDVNHPDEINSIFDSISYAKGASLIRMLANWLGEDVFMEGIRKYLSKFGFKNAKSSDLWGTLGEHSGKDVVRMMEMWTKVMGFPVICVGKDGKVTQEKFRAGGRMGKAPAESKWKIPIVFEDGEAMVMGVGEDDKVAKKISSGKGAKLNKGQVGFYRVNYAEDMWATLAGRMGVGGMSNTDRLGLVSDVFAMAKGGYQPVSVALDFVKDMGGIEAEDEFVVWQEVCERLIELAGVYKGEEFEDDYKKFVKSVVGKQWEMIGWEKKEAEKANKGSMRGVLLSAMAASGDEGVKKEALRLFNEYYAGGKEIAADIRKVVYKLAVSKDEDSVMPKMRALYLKTSFPEEQRNLMMAMGACKGGGIWRDTIEWALWSGEVKKQDAVYPLSTLGGGGKGEMAFEYFKENFERLKETFTGPIWGAVVFMCCRGVKEIEGVVAYFEDKDVGGAKRRLDQAVEGGRLRLDRVKRDREVLKDFWC</sequence>